<evidence type="ECO:0000256" key="1">
    <source>
        <dbReference type="SAM" id="Phobius"/>
    </source>
</evidence>
<dbReference type="InterPro" id="IPR011659">
    <property type="entry name" value="WD40"/>
</dbReference>
<protein>
    <submittedName>
        <fullName evidence="2">Uncharacterized protein</fullName>
    </submittedName>
</protein>
<feature type="transmembrane region" description="Helical" evidence="1">
    <location>
        <begin position="26"/>
        <end position="44"/>
    </location>
</feature>
<dbReference type="Proteomes" id="UP001139031">
    <property type="component" value="Unassembled WGS sequence"/>
</dbReference>
<dbReference type="SUPFAM" id="SSF82171">
    <property type="entry name" value="DPP6 N-terminal domain-like"/>
    <property type="match status" value="1"/>
</dbReference>
<keyword evidence="3" id="KW-1185">Reference proteome</keyword>
<keyword evidence="1" id="KW-0812">Transmembrane</keyword>
<reference evidence="2" key="1">
    <citation type="submission" date="2021-08" db="EMBL/GenBank/DDBJ databases">
        <authorList>
            <person name="Stevens D.C."/>
        </authorList>
    </citation>
    <scope>NUCLEOTIDE SEQUENCE</scope>
    <source>
        <strain evidence="2">DSM 53165</strain>
    </source>
</reference>
<dbReference type="Gene3D" id="2.120.10.30">
    <property type="entry name" value="TolB, C-terminal domain"/>
    <property type="match status" value="1"/>
</dbReference>
<accession>A0ABS7TS45</accession>
<gene>
    <name evidence="2" type="ORF">K7C98_17135</name>
</gene>
<sequence>MVAHEHPAARSASELEVLRRGHHGKVVALVVVLVVVLGAVWWYVAPRGIGRAEADDRVLVVNTSGTRYRPRLAAWGFDVHEGRLPELIEELREALPDAEETGAAAALKLADWSGFAYVAFEDPAALEFTGVDLAGGPPTFAPHHRFAVVSAGDRGSPHVLTVNPPPSPARHGAELDLLTALFAQEALAATLRADVTASTEVVQLRERVQGGVLAVEAIPAAEAAIEGIELRARATLNDRERAEPRPRLLGTVHESVIPTPLADGGLLLRARAVRFSDSFSGALDIDAVARWLYVPPGADPASERVPCDSLSGGTFDASIGRSEVVASPQGDAILIAAGGRGQLWRLAGEGCRFELLGDIQVPLAPADLGQPHRSGAVARADGLGSEGFVYLVKPNDEAPHELVRTRSILRSPTWLADDALAAAESPGRPGLRDSLILLATAHPDRALRVDAAEFDGSSGILHILAAPPGPSGPRLLVTTTGDRGQRLFRVDLPGPVPELVAAAVARVNMKAQPAAVRDGSQSLVVTLARTSGWTFAPLTPNVDVTSPTVAPDGRLVAFATDANLSGRHELVSVPLAGGPMQTLTHNDLDDRDPRFSADGRTIVFTTTFPIERTRWTLTAARSLPAPE</sequence>
<name>A0ABS7TS45_9BACT</name>
<keyword evidence="1" id="KW-0472">Membrane</keyword>
<evidence type="ECO:0000313" key="2">
    <source>
        <dbReference type="EMBL" id="MBZ5710972.1"/>
    </source>
</evidence>
<dbReference type="EMBL" id="JAIRAU010000023">
    <property type="protein sequence ID" value="MBZ5710972.1"/>
    <property type="molecule type" value="Genomic_DNA"/>
</dbReference>
<comment type="caution">
    <text evidence="2">The sequence shown here is derived from an EMBL/GenBank/DDBJ whole genome shotgun (WGS) entry which is preliminary data.</text>
</comment>
<dbReference type="Pfam" id="PF07676">
    <property type="entry name" value="PD40"/>
    <property type="match status" value="2"/>
</dbReference>
<dbReference type="RefSeq" id="WP_224192741.1">
    <property type="nucleotide sequence ID" value="NZ_JAIRAU010000023.1"/>
</dbReference>
<evidence type="ECO:0000313" key="3">
    <source>
        <dbReference type="Proteomes" id="UP001139031"/>
    </source>
</evidence>
<proteinExistence type="predicted"/>
<organism evidence="2 3">
    <name type="scientific">Nannocystis pusilla</name>
    <dbReference type="NCBI Taxonomy" id="889268"/>
    <lineage>
        <taxon>Bacteria</taxon>
        <taxon>Pseudomonadati</taxon>
        <taxon>Myxococcota</taxon>
        <taxon>Polyangia</taxon>
        <taxon>Nannocystales</taxon>
        <taxon>Nannocystaceae</taxon>
        <taxon>Nannocystis</taxon>
    </lineage>
</organism>
<keyword evidence="1" id="KW-1133">Transmembrane helix</keyword>
<dbReference type="InterPro" id="IPR011042">
    <property type="entry name" value="6-blade_b-propeller_TolB-like"/>
</dbReference>